<reference evidence="1 2" key="1">
    <citation type="submission" date="2021-02" db="EMBL/GenBank/DDBJ databases">
        <title>Plant Genome Project.</title>
        <authorList>
            <person name="Zhang R.-G."/>
        </authorList>
    </citation>
    <scope>NUCLEOTIDE SEQUENCE [LARGE SCALE GENOMIC DNA]</scope>
    <source>
        <tissue evidence="1">Leaves</tissue>
    </source>
</reference>
<evidence type="ECO:0000313" key="2">
    <source>
        <dbReference type="Proteomes" id="UP000827721"/>
    </source>
</evidence>
<accession>A0ABQ8HC51</accession>
<dbReference type="EMBL" id="JAFEMO010000012">
    <property type="protein sequence ID" value="KAH7554051.1"/>
    <property type="molecule type" value="Genomic_DNA"/>
</dbReference>
<proteinExistence type="predicted"/>
<protein>
    <submittedName>
        <fullName evidence="1">Uncharacterized protein</fullName>
    </submittedName>
</protein>
<keyword evidence="2" id="KW-1185">Reference proteome</keyword>
<dbReference type="Proteomes" id="UP000827721">
    <property type="component" value="Unassembled WGS sequence"/>
</dbReference>
<gene>
    <name evidence="1" type="ORF">JRO89_XS12G0102500</name>
</gene>
<evidence type="ECO:0000313" key="1">
    <source>
        <dbReference type="EMBL" id="KAH7554051.1"/>
    </source>
</evidence>
<sequence length="141" mass="15660">MKSCLANQPSSMGKLSLSSYLSNGKLAHKVQEFFFPNCLLGNPLLDLVISILASQYLWWHGAISDETLRLEKTASNESKYLHEICSQTIVSGMQLMMCSIESPMKLVVIHDRTGILLPSCTSLSRSTKQLKPKGKHGEIHI</sequence>
<comment type="caution">
    <text evidence="1">The sequence shown here is derived from an EMBL/GenBank/DDBJ whole genome shotgun (WGS) entry which is preliminary data.</text>
</comment>
<organism evidence="1 2">
    <name type="scientific">Xanthoceras sorbifolium</name>
    <dbReference type="NCBI Taxonomy" id="99658"/>
    <lineage>
        <taxon>Eukaryota</taxon>
        <taxon>Viridiplantae</taxon>
        <taxon>Streptophyta</taxon>
        <taxon>Embryophyta</taxon>
        <taxon>Tracheophyta</taxon>
        <taxon>Spermatophyta</taxon>
        <taxon>Magnoliopsida</taxon>
        <taxon>eudicotyledons</taxon>
        <taxon>Gunneridae</taxon>
        <taxon>Pentapetalae</taxon>
        <taxon>rosids</taxon>
        <taxon>malvids</taxon>
        <taxon>Sapindales</taxon>
        <taxon>Sapindaceae</taxon>
        <taxon>Xanthoceroideae</taxon>
        <taxon>Xanthoceras</taxon>
    </lineage>
</organism>
<name>A0ABQ8HC51_9ROSI</name>